<evidence type="ECO:0000313" key="3">
    <source>
        <dbReference type="Proteomes" id="UP000053342"/>
    </source>
</evidence>
<dbReference type="OrthoDB" id="2740448at2759"/>
<gene>
    <name evidence="2" type="ORF">PV06_03955</name>
</gene>
<dbReference type="Proteomes" id="UP000053342">
    <property type="component" value="Unassembled WGS sequence"/>
</dbReference>
<dbReference type="PANTHER" id="PTHR31668">
    <property type="entry name" value="GLUCOSE TRANSPORT TRANSCRIPTION REGULATOR RGT1-RELATED-RELATED"/>
    <property type="match status" value="1"/>
</dbReference>
<accession>A0A0D2EC95</accession>
<dbReference type="VEuPathDB" id="FungiDB:PV06_03955"/>
<protein>
    <recommendedName>
        <fullName evidence="4">Transcription factor domain-containing protein</fullName>
    </recommendedName>
</protein>
<dbReference type="EMBL" id="KN847334">
    <property type="protein sequence ID" value="KIW45574.1"/>
    <property type="molecule type" value="Genomic_DNA"/>
</dbReference>
<sequence>MVLGQGIGDEAVFFEGLVDDYEEFVFTFFPIITRRELLEAVRDMKASQETRAFVHATAAITINMRVNQRRHCDYDIVRSQVLFLVTRGLEIRGAIMPYQRPNVQTIMLSTFIHVCLFAHHVNDDMAFFYLREAITNLQILDVDGVAGAANNNNDRPRLQRLYWLLFIHERFASLRFYRVPILSPLSSLPVSDGTLEPGIEQWYTAIIQRFCMLDDTFIANWIKKGNPSAPECDAGTDWSWIEAKQAQLSAEMDLHAHPSPILTEMQQVDIIITSYWVRTLLWQIALSVCLLTSDSSSDWMSLSFPLRLSHQLQSLLTLISRDSIEVHGAGILQKIFDITSTIADILIHVTPLTPRADTEAHIADFFFLYDYLNNMSKFFEAERKLLQEKRERIRVIFSR</sequence>
<dbReference type="GeneID" id="27356029"/>
<dbReference type="AlphaFoldDB" id="A0A0D2EC95"/>
<evidence type="ECO:0000313" key="2">
    <source>
        <dbReference type="EMBL" id="KIW45574.1"/>
    </source>
</evidence>
<evidence type="ECO:0008006" key="4">
    <source>
        <dbReference type="Google" id="ProtNLM"/>
    </source>
</evidence>
<dbReference type="PANTHER" id="PTHR31668:SF24">
    <property type="entry name" value="TRANSCRIPTION FACTOR, PUTATIVE-RELATED"/>
    <property type="match status" value="1"/>
</dbReference>
<keyword evidence="3" id="KW-1185">Reference proteome</keyword>
<dbReference type="RefSeq" id="XP_016265790.1">
    <property type="nucleotide sequence ID" value="XM_016404785.1"/>
</dbReference>
<proteinExistence type="predicted"/>
<organism evidence="2 3">
    <name type="scientific">Exophiala oligosperma</name>
    <dbReference type="NCBI Taxonomy" id="215243"/>
    <lineage>
        <taxon>Eukaryota</taxon>
        <taxon>Fungi</taxon>
        <taxon>Dikarya</taxon>
        <taxon>Ascomycota</taxon>
        <taxon>Pezizomycotina</taxon>
        <taxon>Eurotiomycetes</taxon>
        <taxon>Chaetothyriomycetidae</taxon>
        <taxon>Chaetothyriales</taxon>
        <taxon>Herpotrichiellaceae</taxon>
        <taxon>Exophiala</taxon>
    </lineage>
</organism>
<dbReference type="InterPro" id="IPR050797">
    <property type="entry name" value="Carb_Metab_Trans_Reg"/>
</dbReference>
<keyword evidence="1" id="KW-0539">Nucleus</keyword>
<dbReference type="HOGENOM" id="CLU_016574_6_0_1"/>
<evidence type="ECO:0000256" key="1">
    <source>
        <dbReference type="ARBA" id="ARBA00023242"/>
    </source>
</evidence>
<dbReference type="CDD" id="cd12148">
    <property type="entry name" value="fungal_TF_MHR"/>
    <property type="match status" value="1"/>
</dbReference>
<name>A0A0D2EC95_9EURO</name>
<reference evidence="2 3" key="1">
    <citation type="submission" date="2015-01" db="EMBL/GenBank/DDBJ databases">
        <title>The Genome Sequence of Exophiala oligosperma CBS72588.</title>
        <authorList>
            <consortium name="The Broad Institute Genomics Platform"/>
            <person name="Cuomo C."/>
            <person name="de Hoog S."/>
            <person name="Gorbushina A."/>
            <person name="Stielow B."/>
            <person name="Teixiera M."/>
            <person name="Abouelleil A."/>
            <person name="Chapman S.B."/>
            <person name="Priest M."/>
            <person name="Young S.K."/>
            <person name="Wortman J."/>
            <person name="Nusbaum C."/>
            <person name="Birren B."/>
        </authorList>
    </citation>
    <scope>NUCLEOTIDE SEQUENCE [LARGE SCALE GENOMIC DNA]</scope>
    <source>
        <strain evidence="2 3">CBS 72588</strain>
    </source>
</reference>
<dbReference type="STRING" id="215243.A0A0D2EC95"/>